<dbReference type="PANTHER" id="PTHR13318">
    <property type="entry name" value="PARTNER OF PAIRED, ISOFORM B-RELATED"/>
    <property type="match status" value="1"/>
</dbReference>
<organism evidence="2 3">
    <name type="scientific">Hypothenemus hampei</name>
    <name type="common">Coffee berry borer</name>
    <dbReference type="NCBI Taxonomy" id="57062"/>
    <lineage>
        <taxon>Eukaryota</taxon>
        <taxon>Metazoa</taxon>
        <taxon>Ecdysozoa</taxon>
        <taxon>Arthropoda</taxon>
        <taxon>Hexapoda</taxon>
        <taxon>Insecta</taxon>
        <taxon>Pterygota</taxon>
        <taxon>Neoptera</taxon>
        <taxon>Endopterygota</taxon>
        <taxon>Coleoptera</taxon>
        <taxon>Polyphaga</taxon>
        <taxon>Cucujiformia</taxon>
        <taxon>Curculionidae</taxon>
        <taxon>Scolytinae</taxon>
        <taxon>Hypothenemus</taxon>
    </lineage>
</organism>
<dbReference type="SMART" id="SM00256">
    <property type="entry name" value="FBOX"/>
    <property type="match status" value="1"/>
</dbReference>
<dbReference type="Gene3D" id="1.20.1280.50">
    <property type="match status" value="1"/>
</dbReference>
<dbReference type="PANTHER" id="PTHR13318:SF190">
    <property type="entry name" value="PARTNER OF PAIRED, ISOFORM B"/>
    <property type="match status" value="1"/>
</dbReference>
<dbReference type="AlphaFoldDB" id="A0ABD1EYC7"/>
<dbReference type="InterPro" id="IPR036047">
    <property type="entry name" value="F-box-like_dom_sf"/>
</dbReference>
<accession>A0ABD1EYC7</accession>
<feature type="domain" description="F-box" evidence="1">
    <location>
        <begin position="232"/>
        <end position="278"/>
    </location>
</feature>
<dbReference type="Gene3D" id="3.80.10.10">
    <property type="entry name" value="Ribonuclease Inhibitor"/>
    <property type="match status" value="1"/>
</dbReference>
<dbReference type="SUPFAM" id="SSF81383">
    <property type="entry name" value="F-box domain"/>
    <property type="match status" value="1"/>
</dbReference>
<dbReference type="SUPFAM" id="SSF52047">
    <property type="entry name" value="RNI-like"/>
    <property type="match status" value="1"/>
</dbReference>
<comment type="caution">
    <text evidence="2">The sequence shown here is derived from an EMBL/GenBank/DDBJ whole genome shotgun (WGS) entry which is preliminary data.</text>
</comment>
<evidence type="ECO:0000313" key="2">
    <source>
        <dbReference type="EMBL" id="KAL1506051.1"/>
    </source>
</evidence>
<keyword evidence="3" id="KW-1185">Reference proteome</keyword>
<dbReference type="EMBL" id="JBDJPC010000004">
    <property type="protein sequence ID" value="KAL1506051.1"/>
    <property type="molecule type" value="Genomic_DNA"/>
</dbReference>
<dbReference type="InterPro" id="IPR032675">
    <property type="entry name" value="LRR_dom_sf"/>
</dbReference>
<dbReference type="InterPro" id="IPR001810">
    <property type="entry name" value="F-box_dom"/>
</dbReference>
<reference evidence="2 3" key="1">
    <citation type="submission" date="2024-05" db="EMBL/GenBank/DDBJ databases">
        <title>Genetic variation in Jamaican populations of the coffee berry borer (Hypothenemus hampei).</title>
        <authorList>
            <person name="Errbii M."/>
            <person name="Myrie A."/>
        </authorList>
    </citation>
    <scope>NUCLEOTIDE SEQUENCE [LARGE SCALE GENOMIC DNA]</scope>
    <source>
        <strain evidence="2">JA-Hopewell-2020-01-JO</strain>
        <tissue evidence="2">Whole body</tissue>
    </source>
</reference>
<name>A0ABD1EYC7_HYPHA</name>
<evidence type="ECO:0000259" key="1">
    <source>
        <dbReference type="PROSITE" id="PS50181"/>
    </source>
</evidence>
<evidence type="ECO:0000313" key="3">
    <source>
        <dbReference type="Proteomes" id="UP001566132"/>
    </source>
</evidence>
<gene>
    <name evidence="2" type="ORF">ABEB36_005483</name>
</gene>
<dbReference type="PROSITE" id="PS50181">
    <property type="entry name" value="FBOX"/>
    <property type="match status" value="1"/>
</dbReference>
<proteinExistence type="predicted"/>
<sequence length="584" mass="68910">MANNTFIPVENVFKMRYLEQFVHKVVHCSSRYSNQRNYSYSPINLVGKYVKYPSYGDSPEAYFLRSYGKWWKDSIAAQKEYRPQDFDLLGAEDFIVVEFDCIVVPREIFIYEIYHPGAVIRIWGRLRKDKKWYLLWEGFPQKCAARSRKFSPPLRKYNCLINLLRIEFNQNHLDYHTAIDAVLLSGYEPETEITYELIKNGLTQVRTEKPIGPTVNDFELSDCDTDKPKCSRDVFSMLPDEIILNIFQYLDLKSLSRCAQVNSRWNKLSQDQTLYQNINLKIYWYLVDVNTLEYLLNKIKNIKKLDLSWCNEYQCDFSTRLHYDYHNKLQSVIETASKTLTHLSMNDNYFVDYDILNEISKCKELVDLRLHHTFNWIRWPKDVLTKLVSLDLSMTNIIDQDLIQILIANPNLEHLVLDLCEQIIDMDFVVETVINFNKKLKAWSSWKTMSITSEGVRKFGLCNNLEELDLGWCLMNHVPDGLAEIAQGCRKLRRLILSEWRGISDQLLMPLILSCKELTQIDLIGIKNITSELCEKALYLLPKLRLLDLSFCDGIRQEEVEIWRQQYPHITIQRSCVYLYQNLN</sequence>
<dbReference type="Proteomes" id="UP001566132">
    <property type="component" value="Unassembled WGS sequence"/>
</dbReference>
<dbReference type="Pfam" id="PF12937">
    <property type="entry name" value="F-box-like"/>
    <property type="match status" value="1"/>
</dbReference>
<protein>
    <recommendedName>
        <fullName evidence="1">F-box domain-containing protein</fullName>
    </recommendedName>
</protein>